<keyword evidence="1" id="KW-0812">Transmembrane</keyword>
<dbReference type="NCBIfam" id="TIGR04518">
    <property type="entry name" value="ECF_S_folT_fam"/>
    <property type="match status" value="1"/>
</dbReference>
<dbReference type="InterPro" id="IPR024529">
    <property type="entry name" value="ECF_trnsprt_substrate-spec"/>
</dbReference>
<gene>
    <name evidence="2" type="ORF">P7H43_06490</name>
</gene>
<dbReference type="InterPro" id="IPR030949">
    <property type="entry name" value="ECF_S_folate_fam"/>
</dbReference>
<dbReference type="GO" id="GO:0022857">
    <property type="term" value="F:transmembrane transporter activity"/>
    <property type="evidence" value="ECO:0007669"/>
    <property type="project" value="InterPro"/>
</dbReference>
<feature type="transmembrane region" description="Helical" evidence="1">
    <location>
        <begin position="104"/>
        <end position="124"/>
    </location>
</feature>
<feature type="transmembrane region" description="Helical" evidence="1">
    <location>
        <begin position="144"/>
        <end position="162"/>
    </location>
</feature>
<comment type="caution">
    <text evidence="2">The sequence shown here is derived from an EMBL/GenBank/DDBJ whole genome shotgun (WGS) entry which is preliminary data.</text>
</comment>
<dbReference type="RefSeq" id="WP_010754442.1">
    <property type="nucleotide sequence ID" value="NZ_CABJBY010000001.1"/>
</dbReference>
<dbReference type="GeneID" id="78364960"/>
<dbReference type="AlphaFoldDB" id="A0AAW8TYQ0"/>
<evidence type="ECO:0000256" key="1">
    <source>
        <dbReference type="SAM" id="Phobius"/>
    </source>
</evidence>
<proteinExistence type="predicted"/>
<organism evidence="2 3">
    <name type="scientific">Enterococcus asini</name>
    <dbReference type="NCBI Taxonomy" id="57732"/>
    <lineage>
        <taxon>Bacteria</taxon>
        <taxon>Bacillati</taxon>
        <taxon>Bacillota</taxon>
        <taxon>Bacilli</taxon>
        <taxon>Lactobacillales</taxon>
        <taxon>Enterococcaceae</taxon>
        <taxon>Enterococcus</taxon>
    </lineage>
</organism>
<reference evidence="2" key="1">
    <citation type="submission" date="2023-03" db="EMBL/GenBank/DDBJ databases">
        <authorList>
            <person name="Shen W."/>
            <person name="Cai J."/>
        </authorList>
    </citation>
    <scope>NUCLEOTIDE SEQUENCE</scope>
    <source>
        <strain evidence="2">B226-2</strain>
    </source>
</reference>
<keyword evidence="1" id="KW-1133">Transmembrane helix</keyword>
<sequence length="174" mass="19594">MKQKLTTQSLATMGLLIAMIVVLSRVLGIETTFLKISFQFVPEMIMGMLFGPFWTAIGAGIADVIGMAILAKAPYFVGFTINAAIGGALYGWFFYQKEVTLRRAFLVTLLNTLLITLCLTPLWLHVMYQMPLNWAFWSLRLGKAVIFLPVQTFLIYATGRALPYKRLAKRFATR</sequence>
<dbReference type="Pfam" id="PF12822">
    <property type="entry name" value="ECF_trnsprt"/>
    <property type="match status" value="1"/>
</dbReference>
<protein>
    <submittedName>
        <fullName evidence="2">Folate family ECF transporter S component</fullName>
    </submittedName>
</protein>
<feature type="transmembrane region" description="Helical" evidence="1">
    <location>
        <begin position="75"/>
        <end position="95"/>
    </location>
</feature>
<evidence type="ECO:0000313" key="2">
    <source>
        <dbReference type="EMBL" id="MDT2810124.1"/>
    </source>
</evidence>
<dbReference type="Proteomes" id="UP001256711">
    <property type="component" value="Unassembled WGS sequence"/>
</dbReference>
<dbReference type="EMBL" id="JARQBJ010000003">
    <property type="protein sequence ID" value="MDT2810124.1"/>
    <property type="molecule type" value="Genomic_DNA"/>
</dbReference>
<dbReference type="Gene3D" id="1.10.1760.20">
    <property type="match status" value="1"/>
</dbReference>
<evidence type="ECO:0000313" key="3">
    <source>
        <dbReference type="Proteomes" id="UP001256711"/>
    </source>
</evidence>
<accession>A0AAW8TYQ0</accession>
<feature type="transmembrane region" description="Helical" evidence="1">
    <location>
        <begin position="6"/>
        <end position="28"/>
    </location>
</feature>
<keyword evidence="1" id="KW-0472">Membrane</keyword>
<name>A0AAW8TYQ0_9ENTE</name>